<protein>
    <submittedName>
        <fullName evidence="3">Uncharacterized protein</fullName>
    </submittedName>
</protein>
<name>A0A241Q0J8_FUSNP</name>
<evidence type="ECO:0000313" key="4">
    <source>
        <dbReference type="Proteomes" id="UP000067061"/>
    </source>
</evidence>
<gene>
    <name evidence="3" type="ORF">CBG61_03710</name>
    <name evidence="2" type="ORF">RO02_02245</name>
</gene>
<feature type="transmembrane region" description="Helical" evidence="1">
    <location>
        <begin position="39"/>
        <end position="56"/>
    </location>
</feature>
<evidence type="ECO:0000313" key="5">
    <source>
        <dbReference type="Proteomes" id="UP000197638"/>
    </source>
</evidence>
<evidence type="ECO:0000256" key="1">
    <source>
        <dbReference type="SAM" id="Phobius"/>
    </source>
</evidence>
<accession>A0A241Q0J8</accession>
<dbReference type="RefSeq" id="WP_060495867.1">
    <property type="nucleotide sequence ID" value="NZ_CP013121.1"/>
</dbReference>
<dbReference type="AlphaFoldDB" id="A0A241Q0J8"/>
<keyword evidence="1" id="KW-0812">Transmembrane</keyword>
<dbReference type="Proteomes" id="UP000197638">
    <property type="component" value="Chromosome"/>
</dbReference>
<dbReference type="EMBL" id="CP022123">
    <property type="protein sequence ID" value="ASG28129.1"/>
    <property type="molecule type" value="Genomic_DNA"/>
</dbReference>
<evidence type="ECO:0000313" key="2">
    <source>
        <dbReference type="EMBL" id="ALM93476.1"/>
    </source>
</evidence>
<sequence>MLKNKSNYEIKFVDEITLKNKIIDKDNFFEIGYCEELEIYMMFVFIFWIAGYYRYYKINEEDYNLYKDNPQLFYKKYENEIKQNNDGYTENFIGSQALRDYDGARNFQNSYPMRENVENPFQHYVYINGVLFARIVWEIGEFFIPPFQEIIIKDGTSEFPLRKLCKIKTDLLGNPICYYFPINNKSKNIEDLK</sequence>
<dbReference type="Proteomes" id="UP000067061">
    <property type="component" value="Chromosome"/>
</dbReference>
<evidence type="ECO:0000313" key="3">
    <source>
        <dbReference type="EMBL" id="ASG28129.1"/>
    </source>
</evidence>
<proteinExistence type="predicted"/>
<reference evidence="3 5" key="2">
    <citation type="submission" date="2017-06" db="EMBL/GenBank/DDBJ databases">
        <title>Genome sequencing of Fusobacterium nucleatum subsp. polymorphum KCOM 1275 (=ChDC F310).</title>
        <authorList>
            <person name="Kook J.-K."/>
            <person name="Park S.-N."/>
            <person name="Lim Y.K."/>
            <person name="Roh H."/>
        </authorList>
    </citation>
    <scope>NUCLEOTIDE SEQUENCE [LARGE SCALE GENOMIC DNA]</scope>
    <source>
        <strain evidence="3 5">KCOM 1275</strain>
    </source>
</reference>
<keyword evidence="1" id="KW-1133">Transmembrane helix</keyword>
<organism evidence="3 5">
    <name type="scientific">Fusobacterium nucleatum subsp. polymorphum</name>
    <name type="common">Fusobacterium polymorphum</name>
    <dbReference type="NCBI Taxonomy" id="76857"/>
    <lineage>
        <taxon>Bacteria</taxon>
        <taxon>Fusobacteriati</taxon>
        <taxon>Fusobacteriota</taxon>
        <taxon>Fusobacteriia</taxon>
        <taxon>Fusobacteriales</taxon>
        <taxon>Fusobacteriaceae</taxon>
        <taxon>Fusobacterium</taxon>
    </lineage>
</organism>
<dbReference type="EMBL" id="CP013121">
    <property type="protein sequence ID" value="ALM93476.1"/>
    <property type="molecule type" value="Genomic_DNA"/>
</dbReference>
<keyword evidence="1" id="KW-0472">Membrane</keyword>
<reference evidence="2 4" key="1">
    <citation type="submission" date="2015-11" db="EMBL/GenBank/DDBJ databases">
        <authorList>
            <person name="Kook J.-K."/>
            <person name="Park S.-N."/>
            <person name="Lim Y.K."/>
            <person name="Jo E."/>
        </authorList>
    </citation>
    <scope>NUCLEOTIDE SEQUENCE [LARGE SCALE GENOMIC DNA]</scope>
    <source>
        <strain evidence="2 4">ChDC F306</strain>
    </source>
</reference>